<dbReference type="EMBL" id="CADEAL010000261">
    <property type="protein sequence ID" value="CAB1417347.1"/>
    <property type="molecule type" value="Genomic_DNA"/>
</dbReference>
<evidence type="ECO:0000313" key="3">
    <source>
        <dbReference type="Proteomes" id="UP001153269"/>
    </source>
</evidence>
<organism evidence="2 3">
    <name type="scientific">Pleuronectes platessa</name>
    <name type="common">European plaice</name>
    <dbReference type="NCBI Taxonomy" id="8262"/>
    <lineage>
        <taxon>Eukaryota</taxon>
        <taxon>Metazoa</taxon>
        <taxon>Chordata</taxon>
        <taxon>Craniata</taxon>
        <taxon>Vertebrata</taxon>
        <taxon>Euteleostomi</taxon>
        <taxon>Actinopterygii</taxon>
        <taxon>Neopterygii</taxon>
        <taxon>Teleostei</taxon>
        <taxon>Neoteleostei</taxon>
        <taxon>Acanthomorphata</taxon>
        <taxon>Carangaria</taxon>
        <taxon>Pleuronectiformes</taxon>
        <taxon>Pleuronectoidei</taxon>
        <taxon>Pleuronectidae</taxon>
        <taxon>Pleuronectes</taxon>
    </lineage>
</organism>
<dbReference type="AlphaFoldDB" id="A0A9N7Y941"/>
<sequence length="127" mass="13047">MGSQLGGDASVSNRPLCKQPTNLKKQPGLLAAGAKSLKVSARRARASSVSLSERNRGGSCISTNSPDALDAPRSSAGSEPLLLPHWANVNAPSHHPGPEGGPVVCPDMLTLVAGGRKWARCSGRFPG</sequence>
<dbReference type="Proteomes" id="UP001153269">
    <property type="component" value="Unassembled WGS sequence"/>
</dbReference>
<protein>
    <submittedName>
        <fullName evidence="2">Uncharacterized protein</fullName>
    </submittedName>
</protein>
<reference evidence="2" key="1">
    <citation type="submission" date="2020-03" db="EMBL/GenBank/DDBJ databases">
        <authorList>
            <person name="Weist P."/>
        </authorList>
    </citation>
    <scope>NUCLEOTIDE SEQUENCE</scope>
</reference>
<accession>A0A9N7Y941</accession>
<feature type="region of interest" description="Disordered" evidence="1">
    <location>
        <begin position="1"/>
        <end position="80"/>
    </location>
</feature>
<evidence type="ECO:0000256" key="1">
    <source>
        <dbReference type="SAM" id="MobiDB-lite"/>
    </source>
</evidence>
<keyword evidence="3" id="KW-1185">Reference proteome</keyword>
<gene>
    <name evidence="2" type="ORF">PLEPLA_LOCUS5149</name>
</gene>
<proteinExistence type="predicted"/>
<comment type="caution">
    <text evidence="2">The sequence shown here is derived from an EMBL/GenBank/DDBJ whole genome shotgun (WGS) entry which is preliminary data.</text>
</comment>
<evidence type="ECO:0000313" key="2">
    <source>
        <dbReference type="EMBL" id="CAB1417347.1"/>
    </source>
</evidence>
<name>A0A9N7Y941_PLEPL</name>